<comment type="caution">
    <text evidence="1">The sequence shown here is derived from an EMBL/GenBank/DDBJ whole genome shotgun (WGS) entry which is preliminary data.</text>
</comment>
<dbReference type="EMBL" id="PVTE01000025">
    <property type="protein sequence ID" value="PRY29821.1"/>
    <property type="molecule type" value="Genomic_DNA"/>
</dbReference>
<dbReference type="Proteomes" id="UP000238375">
    <property type="component" value="Unassembled WGS sequence"/>
</dbReference>
<protein>
    <submittedName>
        <fullName evidence="1">Uncharacterized protein</fullName>
    </submittedName>
</protein>
<evidence type="ECO:0000313" key="1">
    <source>
        <dbReference type="EMBL" id="PRY29821.1"/>
    </source>
</evidence>
<gene>
    <name evidence="1" type="ORF">CLV58_12583</name>
</gene>
<dbReference type="AlphaFoldDB" id="A0A2T0S8V5"/>
<sequence>MARIRTAQFGSGTMNMEFLGLALQRQPQMLQEFIVSKFGYLPMTSLLSGIYGDSPAEELTPSNMIRWQVGGIPQKPFYVLSTSGDFRVGSKNAEITVTDSQLWAGATLRLEDGQTLLYVTDRKAGNGNSFAHSVQVVGNNEADTVDMSLLERGRALNYVTAHYEEGSATGHPIHWGTSDHYMGALNIQRHKFEITGDAITEAIIMEVMNAKGEMYQGWFPNIKTGGKSLIDYHMLAGERDLVWGKANFNFETGQIFNTTAGGKPVLMSDGLVRQMDQSPVWNYFPTDSASSIRQMLQRILVHMSYNQGQDTIDYIVTGGSGAKAVFVEAMRDYIVSGGGRINMTPEKAVVKVANLDVTEFTTSFGSIKFVLSQAFNNPMQKTTEVTIMGVKLPAESFDMYFFPVKRESNGKNNIRTFAKAKSVNGQMVNRSLVVGHIQGMTGFGLPQSDRNRAETAIYSNLIATGQDSEQFEVLSQKGLILTNPSECARLQVFRS</sequence>
<accession>A0A2T0S8V5</accession>
<reference evidence="1 2" key="1">
    <citation type="submission" date="2018-03" db="EMBL/GenBank/DDBJ databases">
        <title>Genomic Encyclopedia of Archaeal and Bacterial Type Strains, Phase II (KMG-II): from individual species to whole genera.</title>
        <authorList>
            <person name="Goeker M."/>
        </authorList>
    </citation>
    <scope>NUCLEOTIDE SEQUENCE [LARGE SCALE GENOMIC DNA]</scope>
    <source>
        <strain evidence="1 2">DSM 28354</strain>
    </source>
</reference>
<dbReference type="InterPro" id="IPR056401">
    <property type="entry name" value="Crass_capsid"/>
</dbReference>
<dbReference type="Pfam" id="PF23898">
    <property type="entry name" value="Crass_capsid"/>
    <property type="match status" value="1"/>
</dbReference>
<evidence type="ECO:0000313" key="2">
    <source>
        <dbReference type="Proteomes" id="UP000238375"/>
    </source>
</evidence>
<dbReference type="RefSeq" id="WP_106140100.1">
    <property type="nucleotide sequence ID" value="NZ_PVTE01000025.1"/>
</dbReference>
<name>A0A2T0S8V5_9BACT</name>
<keyword evidence="2" id="KW-1185">Reference proteome</keyword>
<organism evidence="1 2">
    <name type="scientific">Spirosoma oryzae</name>
    <dbReference type="NCBI Taxonomy" id="1469603"/>
    <lineage>
        <taxon>Bacteria</taxon>
        <taxon>Pseudomonadati</taxon>
        <taxon>Bacteroidota</taxon>
        <taxon>Cytophagia</taxon>
        <taxon>Cytophagales</taxon>
        <taxon>Cytophagaceae</taxon>
        <taxon>Spirosoma</taxon>
    </lineage>
</organism>
<proteinExistence type="predicted"/>